<reference evidence="2" key="2">
    <citation type="submission" date="2021-04" db="EMBL/GenBank/DDBJ databases">
        <authorList>
            <person name="Liu J."/>
        </authorList>
    </citation>
    <scope>NUCLEOTIDE SEQUENCE</scope>
    <source>
        <strain evidence="2">BAD-6</strain>
    </source>
</reference>
<dbReference type="RefSeq" id="WP_227020087.1">
    <property type="nucleotide sequence ID" value="NZ_JAGSND010000019.1"/>
</dbReference>
<keyword evidence="1" id="KW-0812">Transmembrane</keyword>
<reference evidence="2" key="1">
    <citation type="submission" date="2021-04" db="EMBL/GenBank/DDBJ databases">
        <title>Sinoanaerobacter chloroacetimidivorans sp. nov., an obligate anaerobic bacterium isolated from anaerobic sludge.</title>
        <authorList>
            <person name="Bao Y."/>
        </authorList>
    </citation>
    <scope>NUCLEOTIDE SEQUENCE</scope>
    <source>
        <strain evidence="2">BAD-6</strain>
    </source>
</reference>
<feature type="transmembrane region" description="Helical" evidence="1">
    <location>
        <begin position="164"/>
        <end position="184"/>
    </location>
</feature>
<dbReference type="PANTHER" id="PTHR41771">
    <property type="entry name" value="MEMBRANE PROTEIN-RELATED"/>
    <property type="match status" value="1"/>
</dbReference>
<comment type="caution">
    <text evidence="2">The sequence shown here is derived from an EMBL/GenBank/DDBJ whole genome shotgun (WGS) entry which is preliminary data.</text>
</comment>
<feature type="transmembrane region" description="Helical" evidence="1">
    <location>
        <begin position="190"/>
        <end position="211"/>
    </location>
</feature>
<dbReference type="Pfam" id="PF07907">
    <property type="entry name" value="YibE_F"/>
    <property type="match status" value="1"/>
</dbReference>
<keyword evidence="3" id="KW-1185">Reference proteome</keyword>
<dbReference type="EMBL" id="JAGSND010000019">
    <property type="protein sequence ID" value="MBR0599954.1"/>
    <property type="molecule type" value="Genomic_DNA"/>
</dbReference>
<evidence type="ECO:0000313" key="2">
    <source>
        <dbReference type="EMBL" id="MBR0599954.1"/>
    </source>
</evidence>
<evidence type="ECO:0000256" key="1">
    <source>
        <dbReference type="SAM" id="Phobius"/>
    </source>
</evidence>
<feature type="transmembrane region" description="Helical" evidence="1">
    <location>
        <begin position="141"/>
        <end position="157"/>
    </location>
</feature>
<feature type="transmembrane region" description="Helical" evidence="1">
    <location>
        <begin position="14"/>
        <end position="31"/>
    </location>
</feature>
<accession>A0A8J7W308</accession>
<name>A0A8J7W308_9FIRM</name>
<dbReference type="AlphaFoldDB" id="A0A8J7W308"/>
<keyword evidence="1" id="KW-0472">Membrane</keyword>
<dbReference type="InterPro" id="IPR012507">
    <property type="entry name" value="YibE_F"/>
</dbReference>
<evidence type="ECO:0000313" key="3">
    <source>
        <dbReference type="Proteomes" id="UP000675664"/>
    </source>
</evidence>
<organism evidence="2 3">
    <name type="scientific">Sinanaerobacter chloroacetimidivorans</name>
    <dbReference type="NCBI Taxonomy" id="2818044"/>
    <lineage>
        <taxon>Bacteria</taxon>
        <taxon>Bacillati</taxon>
        <taxon>Bacillota</taxon>
        <taxon>Clostridia</taxon>
        <taxon>Peptostreptococcales</taxon>
        <taxon>Anaerovoracaceae</taxon>
        <taxon>Sinanaerobacter</taxon>
    </lineage>
</organism>
<feature type="transmembrane region" description="Helical" evidence="1">
    <location>
        <begin position="363"/>
        <end position="385"/>
    </location>
</feature>
<dbReference type="Proteomes" id="UP000675664">
    <property type="component" value="Unassembled WGS sequence"/>
</dbReference>
<keyword evidence="1" id="KW-1133">Transmembrane helix</keyword>
<feature type="transmembrane region" description="Helical" evidence="1">
    <location>
        <begin position="223"/>
        <end position="246"/>
    </location>
</feature>
<dbReference type="PANTHER" id="PTHR41771:SF1">
    <property type="entry name" value="MEMBRANE PROTEIN"/>
    <property type="match status" value="1"/>
</dbReference>
<gene>
    <name evidence="2" type="ORF">KCX82_18890</name>
</gene>
<protein>
    <submittedName>
        <fullName evidence="2">YibE/F family protein</fullName>
    </submittedName>
</protein>
<sequence length="389" mass="43318">MKLNLKLKRNKKDYIVYFLTIILSLLLLYAGNQYAMKGVDFFDDEAIYSTKARVVEILDRKTSETQYYPSTIIEEIHVKFTCEILTGEHKGEIVEAAQNIDSYIMHELKEVEVGDKIVLYELRDEGFQTDWTLVQYVRADTMIWLGAAFFVLLLLFGRFKGFNTIISLSFTCLAIFFVFIPSILSGKNIYLWSILTCIFTIAMTLMVIYGAGKKSYAAGLGCFGGIIVSGALTQLMSKILGLTGLVSDESYYLTMLETETPIDLKAIIFAAIIIGAMGAIMDVAISIASALYEIKEQSEHQTPSSMIRSGIRIGQDMMGTMANTLILAYIGSSLSVVLLLLTYNSSMLDLMNREMVIIEILQALIGSIGLLFTIPLTSIVCGLLYTKRS</sequence>
<feature type="transmembrane region" description="Helical" evidence="1">
    <location>
        <begin position="322"/>
        <end position="343"/>
    </location>
</feature>
<feature type="transmembrane region" description="Helical" evidence="1">
    <location>
        <begin position="266"/>
        <end position="292"/>
    </location>
</feature>
<proteinExistence type="predicted"/>